<name>A0A9N9F390_FUNMO</name>
<proteinExistence type="predicted"/>
<organism evidence="1 2">
    <name type="scientific">Funneliformis mosseae</name>
    <name type="common">Endomycorrhizal fungus</name>
    <name type="synonym">Glomus mosseae</name>
    <dbReference type="NCBI Taxonomy" id="27381"/>
    <lineage>
        <taxon>Eukaryota</taxon>
        <taxon>Fungi</taxon>
        <taxon>Fungi incertae sedis</taxon>
        <taxon>Mucoromycota</taxon>
        <taxon>Glomeromycotina</taxon>
        <taxon>Glomeromycetes</taxon>
        <taxon>Glomerales</taxon>
        <taxon>Glomeraceae</taxon>
        <taxon>Funneliformis</taxon>
    </lineage>
</organism>
<evidence type="ECO:0000313" key="2">
    <source>
        <dbReference type="Proteomes" id="UP000789375"/>
    </source>
</evidence>
<accession>A0A9N9F390</accession>
<keyword evidence="2" id="KW-1185">Reference proteome</keyword>
<evidence type="ECO:0000313" key="1">
    <source>
        <dbReference type="EMBL" id="CAG8506769.1"/>
    </source>
</evidence>
<dbReference type="Proteomes" id="UP000789375">
    <property type="component" value="Unassembled WGS sequence"/>
</dbReference>
<comment type="caution">
    <text evidence="1">The sequence shown here is derived from an EMBL/GenBank/DDBJ whole genome shotgun (WGS) entry which is preliminary data.</text>
</comment>
<dbReference type="EMBL" id="CAJVPP010000720">
    <property type="protein sequence ID" value="CAG8506769.1"/>
    <property type="molecule type" value="Genomic_DNA"/>
</dbReference>
<dbReference type="AlphaFoldDB" id="A0A9N9F390"/>
<protein>
    <submittedName>
        <fullName evidence="1">698_t:CDS:1</fullName>
    </submittedName>
</protein>
<reference evidence="1" key="1">
    <citation type="submission" date="2021-06" db="EMBL/GenBank/DDBJ databases">
        <authorList>
            <person name="Kallberg Y."/>
            <person name="Tangrot J."/>
            <person name="Rosling A."/>
        </authorList>
    </citation>
    <scope>NUCLEOTIDE SEQUENCE</scope>
    <source>
        <strain evidence="1">87-6 pot B 2015</strain>
    </source>
</reference>
<sequence>MAHSSLGDELSILTGASDKRVAEKVQSLKKLLKNYKTSEISNIIWDSSEEIAKFQVRLMLNELLTKMNIRTSFVAKIGSFKCLSKSMQDNNATASDSNKKIKTMNTDKIESDYNDLEKSEMHKVQSDELASEKPNVTRRLDSTKEDNTEENFINSVIHASNTFDQVQFLIYYSKLKYLWDNQDAVAYHVYELLDESELKLLYNRLVLDDENMYIDEKTHEKVADEVVGYETKNMKGESEKFNELIDEMEEKVYQLNGLPEKYHYLSNTFSIPAQHYDQSKMPDMFIIKSVYSHLDTIIKMNEAMINTPEPDSMLELFERLIQIPLFLLKVSEGLTG</sequence>
<gene>
    <name evidence="1" type="ORF">FMOSSE_LOCUS4323</name>
</gene>